<dbReference type="Proteomes" id="UP001194469">
    <property type="component" value="Unassembled WGS sequence"/>
</dbReference>
<evidence type="ECO:0000256" key="11">
    <source>
        <dbReference type="RuleBase" id="RU362049"/>
    </source>
</evidence>
<comment type="similarity">
    <text evidence="3 11">Belongs to the FAD-dependent oxidoreductase 2 family. NadB subfamily.</text>
</comment>
<feature type="domain" description="Fumarate reductase/succinate dehydrogenase flavoprotein-like C-terminal" evidence="13">
    <location>
        <begin position="455"/>
        <end position="530"/>
    </location>
</feature>
<evidence type="ECO:0000259" key="13">
    <source>
        <dbReference type="Pfam" id="PF02910"/>
    </source>
</evidence>
<dbReference type="EC" id="1.4.3.16" evidence="4 10"/>
<evidence type="ECO:0000256" key="1">
    <source>
        <dbReference type="ARBA" id="ARBA00001974"/>
    </source>
</evidence>
<keyword evidence="7 11" id="KW-0274">FAD</keyword>
<evidence type="ECO:0000256" key="2">
    <source>
        <dbReference type="ARBA" id="ARBA00004950"/>
    </source>
</evidence>
<comment type="cofactor">
    <cofactor evidence="1 11">
        <name>FAD</name>
        <dbReference type="ChEBI" id="CHEBI:57692"/>
    </cofactor>
</comment>
<evidence type="ECO:0000256" key="3">
    <source>
        <dbReference type="ARBA" id="ARBA00008562"/>
    </source>
</evidence>
<organism evidence="14 15">
    <name type="scientific">Nitratidesulfovibrio oxamicus</name>
    <dbReference type="NCBI Taxonomy" id="32016"/>
    <lineage>
        <taxon>Bacteria</taxon>
        <taxon>Pseudomonadati</taxon>
        <taxon>Thermodesulfobacteriota</taxon>
        <taxon>Desulfovibrionia</taxon>
        <taxon>Desulfovibrionales</taxon>
        <taxon>Desulfovibrionaceae</taxon>
        <taxon>Nitratidesulfovibrio</taxon>
    </lineage>
</organism>
<dbReference type="GO" id="GO:0008734">
    <property type="term" value="F:L-aspartate oxidase activity"/>
    <property type="evidence" value="ECO:0007669"/>
    <property type="project" value="UniProtKB-EC"/>
</dbReference>
<evidence type="ECO:0000256" key="8">
    <source>
        <dbReference type="ARBA" id="ARBA00023002"/>
    </source>
</evidence>
<dbReference type="InterPro" id="IPR005288">
    <property type="entry name" value="NadB"/>
</dbReference>
<dbReference type="SUPFAM" id="SSF56425">
    <property type="entry name" value="Succinate dehydrogenase/fumarate reductase flavoprotein, catalytic domain"/>
    <property type="match status" value="1"/>
</dbReference>
<dbReference type="PANTHER" id="PTHR42716">
    <property type="entry name" value="L-ASPARTATE OXIDASE"/>
    <property type="match status" value="1"/>
</dbReference>
<keyword evidence="5 11" id="KW-0285">Flavoprotein</keyword>
<comment type="catalytic activity">
    <reaction evidence="9">
        <text>L-aspartate + O2 = iminosuccinate + H2O2</text>
        <dbReference type="Rhea" id="RHEA:25876"/>
        <dbReference type="ChEBI" id="CHEBI:15379"/>
        <dbReference type="ChEBI" id="CHEBI:16240"/>
        <dbReference type="ChEBI" id="CHEBI:29991"/>
        <dbReference type="ChEBI" id="CHEBI:77875"/>
        <dbReference type="EC" id="1.4.3.16"/>
    </reaction>
    <physiologicalReaction direction="left-to-right" evidence="9">
        <dbReference type="Rhea" id="RHEA:25877"/>
    </physiologicalReaction>
</comment>
<evidence type="ECO:0000256" key="5">
    <source>
        <dbReference type="ARBA" id="ARBA00022630"/>
    </source>
</evidence>
<dbReference type="InterPro" id="IPR015939">
    <property type="entry name" value="Fum_Rdtase/Succ_DH_flav-like_C"/>
</dbReference>
<proteinExistence type="inferred from homology"/>
<dbReference type="SUPFAM" id="SSF51905">
    <property type="entry name" value="FAD/NAD(P)-binding domain"/>
    <property type="match status" value="1"/>
</dbReference>
<evidence type="ECO:0000256" key="9">
    <source>
        <dbReference type="ARBA" id="ARBA00048305"/>
    </source>
</evidence>
<evidence type="ECO:0000256" key="6">
    <source>
        <dbReference type="ARBA" id="ARBA00022642"/>
    </source>
</evidence>
<evidence type="ECO:0000256" key="4">
    <source>
        <dbReference type="ARBA" id="ARBA00012173"/>
    </source>
</evidence>
<dbReference type="PRINTS" id="PR00368">
    <property type="entry name" value="FADPNR"/>
</dbReference>
<evidence type="ECO:0000313" key="15">
    <source>
        <dbReference type="Proteomes" id="UP001194469"/>
    </source>
</evidence>
<comment type="function">
    <text evidence="11">Catalyzes the oxidation of L-aspartate to iminoaspartate.</text>
</comment>
<dbReference type="InterPro" id="IPR027477">
    <property type="entry name" value="Succ_DH/fumarate_Rdtase_cat_sf"/>
</dbReference>
<name>A0ABS0J7B8_9BACT</name>
<dbReference type="SUPFAM" id="SSF46977">
    <property type="entry name" value="Succinate dehydrogenase/fumarate reductase flavoprotein C-terminal domain"/>
    <property type="match status" value="1"/>
</dbReference>
<gene>
    <name evidence="14" type="primary">nadB</name>
    <name evidence="14" type="ORF">FVW20_15415</name>
</gene>
<dbReference type="InterPro" id="IPR003953">
    <property type="entry name" value="FAD-dep_OxRdtase_2_FAD-bd"/>
</dbReference>
<dbReference type="NCBIfam" id="TIGR00551">
    <property type="entry name" value="nadB"/>
    <property type="match status" value="1"/>
</dbReference>
<comment type="subcellular location">
    <subcellularLocation>
        <location evidence="11">Cytoplasm</location>
    </subcellularLocation>
</comment>
<feature type="domain" description="FAD-dependent oxidoreductase 2 FAD-binding" evidence="12">
    <location>
        <begin position="12"/>
        <end position="399"/>
    </location>
</feature>
<sequence length="530" mass="58904">MNNSSYRLHTPVLVIGSGIAGCTAALTLADQGIEVTLINSGQQLDSGNSALAQGGIVFRAGDGDPRQLESDILIAGHRHNHLRAVRHIARSGPKAVQDILVDRLHIPFAKGRTPECEWDLTMEGGHGAHRILHCADYTGRAIMDGLMAAVNDAPNIRVLSERTAVDLLTSHHHARNNEFRYQLNNQCVGAYVFNEQLRRVETILADVTVLATGGIGQVYLHTTNSPTSIGSGVAMASRAFVRTENLEYVQFHPTALLHRSSRRFLVTEAMRGEGGRLVNGSGEHFMERYDPRADLAPRDIVARSIVEEMLRNGEECVYLDARHMEQDPSERFPTIFARCMELGIDIRRDLIPVVPAAHYFCGGILTDLTGRTTLERLYSVGECSCTGVHGANRLASTSLLEALLWGRTAAEDIAKRSGAQRGLGKRLRDSIPDWQSSGDERNDDPALIAQDWATIRHTMWNYVGITRTRSRLQRAFEDLRDLSRHLHDFYKRTPLSKPLVDLFHGCQTSYMVTMAALRNKQSLGCHYRVD</sequence>
<comment type="pathway">
    <text evidence="2 11">Cofactor biosynthesis; NAD(+) biosynthesis; iminoaspartate from L-aspartate (oxidase route): step 1/1.</text>
</comment>
<evidence type="ECO:0000256" key="10">
    <source>
        <dbReference type="NCBIfam" id="TIGR00551"/>
    </source>
</evidence>
<dbReference type="InterPro" id="IPR036188">
    <property type="entry name" value="FAD/NAD-bd_sf"/>
</dbReference>
<accession>A0ABS0J7B8</accession>
<evidence type="ECO:0000256" key="7">
    <source>
        <dbReference type="ARBA" id="ARBA00022827"/>
    </source>
</evidence>
<keyword evidence="6 11" id="KW-0662">Pyridine nucleotide biosynthesis</keyword>
<evidence type="ECO:0000313" key="14">
    <source>
        <dbReference type="EMBL" id="MBG3878362.1"/>
    </source>
</evidence>
<dbReference type="Pfam" id="PF02910">
    <property type="entry name" value="Succ_DH_flav_C"/>
    <property type="match status" value="1"/>
</dbReference>
<evidence type="ECO:0000259" key="12">
    <source>
        <dbReference type="Pfam" id="PF00890"/>
    </source>
</evidence>
<comment type="caution">
    <text evidence="14">The sequence shown here is derived from an EMBL/GenBank/DDBJ whole genome shotgun (WGS) entry which is preliminary data.</text>
</comment>
<dbReference type="InterPro" id="IPR037099">
    <property type="entry name" value="Fum_R/Succ_DH_flav-like_C_sf"/>
</dbReference>
<dbReference type="Gene3D" id="1.20.58.100">
    <property type="entry name" value="Fumarate reductase/succinate dehydrogenase flavoprotein-like, C-terminal domain"/>
    <property type="match status" value="1"/>
</dbReference>
<dbReference type="Gene3D" id="3.90.700.10">
    <property type="entry name" value="Succinate dehydrogenase/fumarate reductase flavoprotein, catalytic domain"/>
    <property type="match status" value="1"/>
</dbReference>
<dbReference type="Gene3D" id="3.50.50.60">
    <property type="entry name" value="FAD/NAD(P)-binding domain"/>
    <property type="match status" value="1"/>
</dbReference>
<dbReference type="RefSeq" id="WP_196610297.1">
    <property type="nucleotide sequence ID" value="NZ_VRYY01000551.1"/>
</dbReference>
<dbReference type="PANTHER" id="PTHR42716:SF2">
    <property type="entry name" value="L-ASPARTATE OXIDASE, CHLOROPLASTIC"/>
    <property type="match status" value="1"/>
</dbReference>
<dbReference type="PROSITE" id="PS51257">
    <property type="entry name" value="PROKAR_LIPOPROTEIN"/>
    <property type="match status" value="1"/>
</dbReference>
<dbReference type="EMBL" id="VRYY01000551">
    <property type="protein sequence ID" value="MBG3878362.1"/>
    <property type="molecule type" value="Genomic_DNA"/>
</dbReference>
<dbReference type="Pfam" id="PF00890">
    <property type="entry name" value="FAD_binding_2"/>
    <property type="match status" value="1"/>
</dbReference>
<reference evidence="14 15" key="1">
    <citation type="submission" date="2019-08" db="EMBL/GenBank/DDBJ databases">
        <authorList>
            <person name="Luo N."/>
        </authorList>
    </citation>
    <scope>NUCLEOTIDE SEQUENCE [LARGE SCALE GENOMIC DNA]</scope>
    <source>
        <strain evidence="14 15">NCIMB 9442</strain>
    </source>
</reference>
<keyword evidence="8 11" id="KW-0560">Oxidoreductase</keyword>
<keyword evidence="15" id="KW-1185">Reference proteome</keyword>
<protein>
    <recommendedName>
        <fullName evidence="4 10">L-aspartate oxidase</fullName>
        <ecNumber evidence="4 10">1.4.3.16</ecNumber>
    </recommendedName>
</protein>